<sequence length="950" mass="109854">MERKNIKCHFISNTHWDREWKFSAQRTRHMLVTAIDMLLDIFEKEPDYKHFHLDSQTLPIQDYLEIKPQKKEILKKYISEGKLAVGPWFCLPDEFCVGGESLIRNLLLGHKIANEFGKVSKTGYSPFGWGQISQMPQLYHGFGIDFASFYRGLNTYMAPKSEFYWEGADGTTIYASRLGQRPRYNMWYIMQRPVFYGKRDGDNRRVSWGAGDGIFRFADPARCEYEYQYSHRKYEYHDEYIAEKTEQALSEQDDEWTTPNRFWSNGHDSSIPDMREARLIKDANAVYEGVDVFHSTVYDFEQSVIRDFNKNSPVLKGEMRYPFTKGSVSALFGWILSARTKVKQKNFETERLLTSYAEPMAIFAALCGAVYPQEFIDKAYNYMLQNHGHDSIGACGRDVVYNDVDYRFRQSQEIATCVLERAFMDLSGDIDFAGWDKNDMALVMFNPAPFKRSMTVPCELEIPLEWECDSFEIVDAEGNVCPYQNISSINPMYQIVQDLADAVDVLPVSRHTIRIFVKDIPSMGYKTLKVVPKYHTRAATPINMLCGINTMENEYLKVKINSNGTLKVTEKETGKEYDNIGYFKDTGENGSPWEHKTPEIDEEYTTINEQAIVSLVYSGEFETKYRIVLNWAIPENIVDGGKRRSSRLAPYRIEMLVTLRKGARWVEFETKINNNVPNHYLQVSFPTDIDTEFVYAQGQFDVVKRPIAKPNYSLYDEIPMTEHPMNSFVDICNKNEGVAVLNTGLKAYEADNDYNHTVYLSLLRCFELRIYVTPEEQNYSRIENGSQSFGEHTFRYAFMPHKGDWEDAQVWKAAEDFNMEILIGQTAPTEHGKNPLEKSFIELENENLHISAVKRSEDGLGCVVRLFNPSSETVKNRIRFNGGIAEISDKQSPIERQVHSFELPCTENRKWASVKKVTLEELSETELSVDTNGWCDVEVTPKQIYTLKYE</sequence>
<dbReference type="InterPro" id="IPR011013">
    <property type="entry name" value="Gal_mutarotase_sf_dom"/>
</dbReference>
<dbReference type="GO" id="GO:0030246">
    <property type="term" value="F:carbohydrate binding"/>
    <property type="evidence" value="ECO:0007669"/>
    <property type="project" value="InterPro"/>
</dbReference>
<evidence type="ECO:0000313" key="6">
    <source>
        <dbReference type="EMBL" id="MCC2210669.1"/>
    </source>
</evidence>
<dbReference type="Gene3D" id="2.70.98.30">
    <property type="entry name" value="Golgi alpha-mannosidase II, domain 4"/>
    <property type="match status" value="1"/>
</dbReference>
<dbReference type="InterPro" id="IPR028995">
    <property type="entry name" value="Glyco_hydro_57/38_cen_sf"/>
</dbReference>
<accession>A0AAE3J9I4</accession>
<dbReference type="SMART" id="SM00872">
    <property type="entry name" value="Alpha-mann_mid"/>
    <property type="match status" value="1"/>
</dbReference>
<keyword evidence="2" id="KW-0479">Metal-binding</keyword>
<dbReference type="InterPro" id="IPR037094">
    <property type="entry name" value="Glyco_hydro_38_cen_sf"/>
</dbReference>
<keyword evidence="7" id="KW-1185">Reference proteome</keyword>
<dbReference type="InterPro" id="IPR011682">
    <property type="entry name" value="Glyco_hydro_38_C"/>
</dbReference>
<evidence type="ECO:0000256" key="2">
    <source>
        <dbReference type="ARBA" id="ARBA00022723"/>
    </source>
</evidence>
<dbReference type="InterPro" id="IPR027291">
    <property type="entry name" value="Glyco_hydro_38_N_sf"/>
</dbReference>
<gene>
    <name evidence="6" type="ORF">LKE05_07685</name>
</gene>
<dbReference type="GO" id="GO:0046872">
    <property type="term" value="F:metal ion binding"/>
    <property type="evidence" value="ECO:0007669"/>
    <property type="project" value="UniProtKB-KW"/>
</dbReference>
<dbReference type="Pfam" id="PF17677">
    <property type="entry name" value="Glyco_hydro38C2"/>
    <property type="match status" value="1"/>
</dbReference>
<dbReference type="PANTHER" id="PTHR46017:SF2">
    <property type="entry name" value="MANNOSYLGLYCERATE HYDROLASE"/>
    <property type="match status" value="1"/>
</dbReference>
<dbReference type="Gene3D" id="3.20.110.10">
    <property type="entry name" value="Glycoside hydrolase 38, N terminal domain"/>
    <property type="match status" value="1"/>
</dbReference>
<dbReference type="Pfam" id="PF01074">
    <property type="entry name" value="Glyco_hydro_38N"/>
    <property type="match status" value="1"/>
</dbReference>
<protein>
    <submittedName>
        <fullName evidence="6">Glycosyl hydrolase-related protein</fullName>
    </submittedName>
</protein>
<dbReference type="SUPFAM" id="SSF88713">
    <property type="entry name" value="Glycoside hydrolase/deacetylase"/>
    <property type="match status" value="1"/>
</dbReference>
<comment type="similarity">
    <text evidence="1">Belongs to the glycosyl hydrolase 38 family.</text>
</comment>
<dbReference type="GO" id="GO:0004559">
    <property type="term" value="F:alpha-mannosidase activity"/>
    <property type="evidence" value="ECO:0007669"/>
    <property type="project" value="InterPro"/>
</dbReference>
<keyword evidence="4" id="KW-0326">Glycosidase</keyword>
<dbReference type="SUPFAM" id="SSF88688">
    <property type="entry name" value="Families 57/38 glycoside transferase middle domain"/>
    <property type="match status" value="1"/>
</dbReference>
<dbReference type="RefSeq" id="WP_147514791.1">
    <property type="nucleotide sequence ID" value="NZ_JAJEQM010000009.1"/>
</dbReference>
<dbReference type="Pfam" id="PF07748">
    <property type="entry name" value="Glyco_hydro_38C"/>
    <property type="match status" value="1"/>
</dbReference>
<dbReference type="PANTHER" id="PTHR46017">
    <property type="entry name" value="ALPHA-MANNOSIDASE 2C1"/>
    <property type="match status" value="1"/>
</dbReference>
<dbReference type="Gene3D" id="1.20.1270.50">
    <property type="entry name" value="Glycoside hydrolase family 38, central domain"/>
    <property type="match status" value="1"/>
</dbReference>
<dbReference type="EMBL" id="JAJEQM010000009">
    <property type="protein sequence ID" value="MCC2210669.1"/>
    <property type="molecule type" value="Genomic_DNA"/>
</dbReference>
<evidence type="ECO:0000259" key="5">
    <source>
        <dbReference type="SMART" id="SM00872"/>
    </source>
</evidence>
<organism evidence="6 7">
    <name type="scientific">Hominilimicola fabiformis</name>
    <dbReference type="NCBI Taxonomy" id="2885356"/>
    <lineage>
        <taxon>Bacteria</taxon>
        <taxon>Bacillati</taxon>
        <taxon>Bacillota</taxon>
        <taxon>Clostridia</taxon>
        <taxon>Eubacteriales</taxon>
        <taxon>Oscillospiraceae</taxon>
        <taxon>Hominilimicola</taxon>
    </lineage>
</organism>
<evidence type="ECO:0000256" key="4">
    <source>
        <dbReference type="ARBA" id="ARBA00023295"/>
    </source>
</evidence>
<dbReference type="AlphaFoldDB" id="A0AAE3J9I4"/>
<keyword evidence="3 6" id="KW-0378">Hydrolase</keyword>
<comment type="caution">
    <text evidence="6">The sequence shown here is derived from an EMBL/GenBank/DDBJ whole genome shotgun (WGS) entry which is preliminary data.</text>
</comment>
<dbReference type="InterPro" id="IPR000602">
    <property type="entry name" value="Glyco_hydro_38_N"/>
</dbReference>
<dbReference type="GO" id="GO:0009313">
    <property type="term" value="P:oligosaccharide catabolic process"/>
    <property type="evidence" value="ECO:0007669"/>
    <property type="project" value="TreeGrafter"/>
</dbReference>
<dbReference type="Proteomes" id="UP001198242">
    <property type="component" value="Unassembled WGS sequence"/>
</dbReference>
<reference evidence="6 7" key="1">
    <citation type="submission" date="2021-10" db="EMBL/GenBank/DDBJ databases">
        <title>Anaerobic single-cell dispensing facilitates the cultivation of human gut bacteria.</title>
        <authorList>
            <person name="Afrizal A."/>
        </authorList>
    </citation>
    <scope>NUCLEOTIDE SEQUENCE [LARGE SCALE GENOMIC DNA]</scope>
    <source>
        <strain evidence="6 7">CLA-AA-H232</strain>
    </source>
</reference>
<dbReference type="InterPro" id="IPR015341">
    <property type="entry name" value="Glyco_hydro_38_cen"/>
</dbReference>
<name>A0AAE3J9I4_9FIRM</name>
<dbReference type="InterPro" id="IPR011330">
    <property type="entry name" value="Glyco_hydro/deAcase_b/a-brl"/>
</dbReference>
<proteinExistence type="inferred from homology"/>
<dbReference type="GO" id="GO:0006013">
    <property type="term" value="P:mannose metabolic process"/>
    <property type="evidence" value="ECO:0007669"/>
    <property type="project" value="InterPro"/>
</dbReference>
<evidence type="ECO:0000256" key="1">
    <source>
        <dbReference type="ARBA" id="ARBA00009792"/>
    </source>
</evidence>
<evidence type="ECO:0000313" key="7">
    <source>
        <dbReference type="Proteomes" id="UP001198242"/>
    </source>
</evidence>
<dbReference type="SUPFAM" id="SSF74650">
    <property type="entry name" value="Galactose mutarotase-like"/>
    <property type="match status" value="1"/>
</dbReference>
<dbReference type="InterPro" id="IPR041147">
    <property type="entry name" value="GH38_C"/>
</dbReference>
<feature type="domain" description="Glycoside hydrolase family 38 central" evidence="5">
    <location>
        <begin position="337"/>
        <end position="408"/>
    </location>
</feature>
<evidence type="ECO:0000256" key="3">
    <source>
        <dbReference type="ARBA" id="ARBA00022801"/>
    </source>
</evidence>